<dbReference type="InterPro" id="IPR020568">
    <property type="entry name" value="Ribosomal_Su5_D2-typ_SF"/>
</dbReference>
<evidence type="ECO:0000256" key="1">
    <source>
        <dbReference type="ARBA" id="ARBA00008945"/>
    </source>
</evidence>
<dbReference type="SUPFAM" id="SSF54768">
    <property type="entry name" value="dsRNA-binding domain-like"/>
    <property type="match status" value="1"/>
</dbReference>
<evidence type="ECO:0000256" key="2">
    <source>
        <dbReference type="ARBA" id="ARBA00022730"/>
    </source>
</evidence>
<sequence>MQKERIDASRYTFEERVVQVNRVAKVVKGGRRFSFSALVVIGNKEGIVGFGLGKAAEVPDAIKKAIEAAKKNLIEVPLVNTTIPHEIIGRYGAGVVLLKPAVEGTGVIAGGPVRAVLELAGVRDVLSKSLGSNNAINMVRATMAGLTELKTVQSVAKLRGKSPEEILH</sequence>
<evidence type="ECO:0000256" key="7">
    <source>
        <dbReference type="ARBA" id="ARBA00062000"/>
    </source>
</evidence>
<dbReference type="InterPro" id="IPR014721">
    <property type="entry name" value="Ribsml_uS5_D2-typ_fold_subgr"/>
</dbReference>
<feature type="domain" description="S5 DRBM" evidence="10">
    <location>
        <begin position="13"/>
        <end position="76"/>
    </location>
</feature>
<evidence type="ECO:0000256" key="3">
    <source>
        <dbReference type="ARBA" id="ARBA00022884"/>
    </source>
</evidence>
<keyword evidence="2 8" id="KW-0699">rRNA-binding</keyword>
<dbReference type="EMBL" id="PEBX01000015">
    <property type="protein sequence ID" value="PTQ56977.1"/>
    <property type="molecule type" value="Genomic_DNA"/>
</dbReference>
<dbReference type="PROSITE" id="PS50881">
    <property type="entry name" value="S5_DSRBD"/>
    <property type="match status" value="1"/>
</dbReference>
<reference evidence="12" key="1">
    <citation type="journal article" date="2018" name="Sci. Rep.">
        <title>Lignite coal burning seam in the remote Altai Mountains harbors a hydrogen-driven thermophilic microbial community.</title>
        <authorList>
            <person name="Kadnikov V.V."/>
            <person name="Mardanov A.V."/>
            <person name="Ivasenko D.A."/>
            <person name="Antsiferov D.V."/>
            <person name="Beletsky A.V."/>
            <person name="Karnachuk O.V."/>
            <person name="Ravin N.V."/>
        </authorList>
    </citation>
    <scope>NUCLEOTIDE SEQUENCE [LARGE SCALE GENOMIC DNA]</scope>
</reference>
<dbReference type="Proteomes" id="UP000244338">
    <property type="component" value="Unassembled WGS sequence"/>
</dbReference>
<comment type="subunit">
    <text evidence="7 8">Part of the 30S ribosomal subunit. Contacts proteins S4 and S8.</text>
</comment>
<name>A0A2R6Y2S0_9BACL</name>
<evidence type="ECO:0000256" key="5">
    <source>
        <dbReference type="ARBA" id="ARBA00023274"/>
    </source>
</evidence>
<evidence type="ECO:0000256" key="6">
    <source>
        <dbReference type="ARBA" id="ARBA00035255"/>
    </source>
</evidence>
<evidence type="ECO:0000313" key="11">
    <source>
        <dbReference type="EMBL" id="PTQ56977.1"/>
    </source>
</evidence>
<dbReference type="SUPFAM" id="SSF54211">
    <property type="entry name" value="Ribosomal protein S5 domain 2-like"/>
    <property type="match status" value="1"/>
</dbReference>
<evidence type="ECO:0000256" key="4">
    <source>
        <dbReference type="ARBA" id="ARBA00022980"/>
    </source>
</evidence>
<dbReference type="PANTHER" id="PTHR48277:SF1">
    <property type="entry name" value="MITOCHONDRIAL RIBOSOMAL PROTEIN S5"/>
    <property type="match status" value="1"/>
</dbReference>
<dbReference type="PANTHER" id="PTHR48277">
    <property type="entry name" value="MITOCHONDRIAL RIBOSOMAL PROTEIN S5"/>
    <property type="match status" value="1"/>
</dbReference>
<dbReference type="GO" id="GO:0005737">
    <property type="term" value="C:cytoplasm"/>
    <property type="evidence" value="ECO:0007669"/>
    <property type="project" value="UniProtKB-ARBA"/>
</dbReference>
<dbReference type="Gene3D" id="3.30.230.10">
    <property type="match status" value="1"/>
</dbReference>
<dbReference type="InterPro" id="IPR005712">
    <property type="entry name" value="Ribosomal_uS5_bac-type"/>
</dbReference>
<evidence type="ECO:0000256" key="8">
    <source>
        <dbReference type="HAMAP-Rule" id="MF_01307"/>
    </source>
</evidence>
<dbReference type="AlphaFoldDB" id="A0A2R6Y2S0"/>
<dbReference type="Pfam" id="PF03719">
    <property type="entry name" value="Ribosomal_S5_C"/>
    <property type="match status" value="1"/>
</dbReference>
<gene>
    <name evidence="8" type="primary">rpsE</name>
    <name evidence="11" type="ORF">BSOLF_2379</name>
</gene>
<dbReference type="Gene3D" id="3.30.160.20">
    <property type="match status" value="1"/>
</dbReference>
<evidence type="ECO:0000259" key="10">
    <source>
        <dbReference type="PROSITE" id="PS50881"/>
    </source>
</evidence>
<comment type="caution">
    <text evidence="11">The sequence shown here is derived from an EMBL/GenBank/DDBJ whole genome shotgun (WGS) entry which is preliminary data.</text>
</comment>
<dbReference type="NCBIfam" id="TIGR01021">
    <property type="entry name" value="rpsE_bact"/>
    <property type="match status" value="1"/>
</dbReference>
<dbReference type="InterPro" id="IPR005324">
    <property type="entry name" value="Ribosomal_uS5_C"/>
</dbReference>
<dbReference type="InterPro" id="IPR013810">
    <property type="entry name" value="Ribosomal_uS5_N"/>
</dbReference>
<evidence type="ECO:0000313" key="12">
    <source>
        <dbReference type="Proteomes" id="UP000244338"/>
    </source>
</evidence>
<comment type="domain">
    <text evidence="8">The N-terminal domain interacts with the head of the 30S subunit; the C-terminal domain interacts with the body and contacts protein S4. The interaction surface between S4 and S5 is involved in control of translational fidelity.</text>
</comment>
<dbReference type="GO" id="GO:0019843">
    <property type="term" value="F:rRNA binding"/>
    <property type="evidence" value="ECO:0007669"/>
    <property type="project" value="UniProtKB-UniRule"/>
</dbReference>
<dbReference type="GO" id="GO:0015935">
    <property type="term" value="C:small ribosomal subunit"/>
    <property type="evidence" value="ECO:0007669"/>
    <property type="project" value="InterPro"/>
</dbReference>
<keyword evidence="4 8" id="KW-0689">Ribosomal protein</keyword>
<organism evidence="11 12">
    <name type="scientific">Candidatus Carbonibacillus altaicus</name>
    <dbReference type="NCBI Taxonomy" id="2163959"/>
    <lineage>
        <taxon>Bacteria</taxon>
        <taxon>Bacillati</taxon>
        <taxon>Bacillota</taxon>
        <taxon>Bacilli</taxon>
        <taxon>Bacillales</taxon>
        <taxon>Candidatus Carbonibacillus</taxon>
    </lineage>
</organism>
<comment type="similarity">
    <text evidence="1 8 9">Belongs to the universal ribosomal protein uS5 family.</text>
</comment>
<dbReference type="HAMAP" id="MF_01307_B">
    <property type="entry name" value="Ribosomal_uS5_B"/>
    <property type="match status" value="1"/>
</dbReference>
<comment type="function">
    <text evidence="8">Located at the back of the 30S subunit body where it stabilizes the conformation of the head with respect to the body.</text>
</comment>
<dbReference type="GO" id="GO:0003735">
    <property type="term" value="F:structural constituent of ribosome"/>
    <property type="evidence" value="ECO:0007669"/>
    <property type="project" value="UniProtKB-UniRule"/>
</dbReference>
<dbReference type="GO" id="GO:0006412">
    <property type="term" value="P:translation"/>
    <property type="evidence" value="ECO:0007669"/>
    <property type="project" value="UniProtKB-UniRule"/>
</dbReference>
<dbReference type="FunFam" id="3.30.230.10:FF:000002">
    <property type="entry name" value="30S ribosomal protein S5"/>
    <property type="match status" value="1"/>
</dbReference>
<dbReference type="InterPro" id="IPR018192">
    <property type="entry name" value="Ribosomal_uS5_N_CS"/>
</dbReference>
<comment type="function">
    <text evidence="8">With S4 and S12 plays an important role in translational accuracy.</text>
</comment>
<dbReference type="InterPro" id="IPR000851">
    <property type="entry name" value="Ribosomal_uS5"/>
</dbReference>
<dbReference type="Pfam" id="PF00333">
    <property type="entry name" value="Ribosomal_S5"/>
    <property type="match status" value="1"/>
</dbReference>
<dbReference type="PROSITE" id="PS00585">
    <property type="entry name" value="RIBOSOMAL_S5"/>
    <property type="match status" value="1"/>
</dbReference>
<keyword evidence="3 8" id="KW-0694">RNA-binding</keyword>
<keyword evidence="5 8" id="KW-0687">Ribonucleoprotein</keyword>
<accession>A0A2R6Y2S0</accession>
<proteinExistence type="inferred from homology"/>
<protein>
    <recommendedName>
        <fullName evidence="6 8">Small ribosomal subunit protein uS5</fullName>
    </recommendedName>
</protein>
<dbReference type="FunFam" id="3.30.160.20:FF:000001">
    <property type="entry name" value="30S ribosomal protein S5"/>
    <property type="match status" value="1"/>
</dbReference>
<dbReference type="GO" id="GO:0042254">
    <property type="term" value="P:ribosome biogenesis"/>
    <property type="evidence" value="ECO:0007669"/>
    <property type="project" value="UniProtKB-ARBA"/>
</dbReference>
<evidence type="ECO:0000256" key="9">
    <source>
        <dbReference type="RuleBase" id="RU003823"/>
    </source>
</evidence>